<evidence type="ECO:0000256" key="2">
    <source>
        <dbReference type="ARBA" id="ARBA00006275"/>
    </source>
</evidence>
<evidence type="ECO:0000256" key="1">
    <source>
        <dbReference type="ARBA" id="ARBA00004442"/>
    </source>
</evidence>
<feature type="domain" description="SusD-like N-terminal" evidence="7">
    <location>
        <begin position="88"/>
        <end position="219"/>
    </location>
</feature>
<dbReference type="Gene3D" id="1.25.40.390">
    <property type="match status" value="1"/>
</dbReference>
<name>A0ABT6Y3Y3_9BACT</name>
<dbReference type="Gene3D" id="1.25.40.10">
    <property type="entry name" value="Tetratricopeptide repeat domain"/>
    <property type="match status" value="1"/>
</dbReference>
<feature type="domain" description="RagB/SusD" evidence="6">
    <location>
        <begin position="317"/>
        <end position="527"/>
    </location>
</feature>
<keyword evidence="3" id="KW-0732">Signal</keyword>
<keyword evidence="9" id="KW-1185">Reference proteome</keyword>
<dbReference type="PROSITE" id="PS51257">
    <property type="entry name" value="PROKAR_LIPOPROTEIN"/>
    <property type="match status" value="1"/>
</dbReference>
<evidence type="ECO:0000259" key="6">
    <source>
        <dbReference type="Pfam" id="PF07980"/>
    </source>
</evidence>
<evidence type="ECO:0000313" key="8">
    <source>
        <dbReference type="EMBL" id="MDI9858275.1"/>
    </source>
</evidence>
<organism evidence="8 9">
    <name type="scientific">Flectobacillus roseus</name>
    <dbReference type="NCBI Taxonomy" id="502259"/>
    <lineage>
        <taxon>Bacteria</taxon>
        <taxon>Pseudomonadati</taxon>
        <taxon>Bacteroidota</taxon>
        <taxon>Cytophagia</taxon>
        <taxon>Cytophagales</taxon>
        <taxon>Flectobacillaceae</taxon>
        <taxon>Flectobacillus</taxon>
    </lineage>
</organism>
<dbReference type="InterPro" id="IPR033985">
    <property type="entry name" value="SusD-like_N"/>
</dbReference>
<reference evidence="8 9" key="1">
    <citation type="submission" date="2023-05" db="EMBL/GenBank/DDBJ databases">
        <title>Novel species of genus Flectobacillus isolated from stream in China.</title>
        <authorList>
            <person name="Lu H."/>
        </authorList>
    </citation>
    <scope>NUCLEOTIDE SEQUENCE [LARGE SCALE GENOMIC DNA]</scope>
    <source>
        <strain evidence="8 9">KCTC 42575</strain>
    </source>
</reference>
<dbReference type="Pfam" id="PF14322">
    <property type="entry name" value="SusD-like_3"/>
    <property type="match status" value="1"/>
</dbReference>
<comment type="subcellular location">
    <subcellularLocation>
        <location evidence="1">Cell outer membrane</location>
    </subcellularLocation>
</comment>
<accession>A0ABT6Y3Y3</accession>
<proteinExistence type="inferred from homology"/>
<sequence length="527" mass="60019">MKRFLNIFILFFGAIGLYSCHDLDVPVTTQLTPDVFPQTTAQFVQAAGPTYNSFRQSFAVEYWFLQSLSTDEAILPARGGNWYDGGRYEQHHKHTWNRDNAHVQGAWNWLTSTISISNQNIFLISKAAESDAKKTSIAELRTMRAMCYFMMMDLWGNVPVTTQFGDTTTAKTTARADVFKFIEKELNESIPTLSETVGQETYGRPTKFTAYAILAKMYLNAEVYTGTARWNDAIAACDKIISSGKFALESDYRKMFFINNGPQIKEFIYAIPYDASAPNGYMFYARYALPRSLRAKYSLPFTPSAACSTLPEFYAYFNDSKDVRNQQWITGKQFDYKGNPVMVSTTKQGFDEDYKGADASATLNYQVEITPNVVIKNAASFDLGNDEKAWNMGYRNNKFYCDSTSATRNQNNDVPIFRYADVLLMKAEAILRGGTATNGQTALSLVNEVRAKRTTSPAWTSVSLQTLYEERAREFTWETWHRNDMIRFGKYEDKWGVKTDSDIRKRLFPIPTNALQVNRLLTQNPGY</sequence>
<evidence type="ECO:0000256" key="5">
    <source>
        <dbReference type="ARBA" id="ARBA00023237"/>
    </source>
</evidence>
<evidence type="ECO:0000313" key="9">
    <source>
        <dbReference type="Proteomes" id="UP001236507"/>
    </source>
</evidence>
<evidence type="ECO:0000256" key="3">
    <source>
        <dbReference type="ARBA" id="ARBA00022729"/>
    </source>
</evidence>
<evidence type="ECO:0000259" key="7">
    <source>
        <dbReference type="Pfam" id="PF14322"/>
    </source>
</evidence>
<keyword evidence="5" id="KW-0998">Cell outer membrane</keyword>
<dbReference type="Gene3D" id="1.10.3780.10">
    <property type="entry name" value="SusD-like"/>
    <property type="match status" value="1"/>
</dbReference>
<comment type="similarity">
    <text evidence="2">Belongs to the SusD family.</text>
</comment>
<dbReference type="EMBL" id="JASHIF010000002">
    <property type="protein sequence ID" value="MDI9858275.1"/>
    <property type="molecule type" value="Genomic_DNA"/>
</dbReference>
<dbReference type="SUPFAM" id="SSF48452">
    <property type="entry name" value="TPR-like"/>
    <property type="match status" value="1"/>
</dbReference>
<protein>
    <submittedName>
        <fullName evidence="8">RagB/SusD family nutrient uptake outer membrane protein</fullName>
    </submittedName>
</protein>
<evidence type="ECO:0000256" key="4">
    <source>
        <dbReference type="ARBA" id="ARBA00023136"/>
    </source>
</evidence>
<gene>
    <name evidence="8" type="ORF">QM524_03525</name>
</gene>
<dbReference type="RefSeq" id="WP_095163690.1">
    <property type="nucleotide sequence ID" value="NZ_JASHIF010000002.1"/>
</dbReference>
<dbReference type="InterPro" id="IPR011990">
    <property type="entry name" value="TPR-like_helical_dom_sf"/>
</dbReference>
<dbReference type="InterPro" id="IPR012944">
    <property type="entry name" value="SusD_RagB_dom"/>
</dbReference>
<dbReference type="Pfam" id="PF07980">
    <property type="entry name" value="SusD_RagB"/>
    <property type="match status" value="1"/>
</dbReference>
<dbReference type="Proteomes" id="UP001236507">
    <property type="component" value="Unassembled WGS sequence"/>
</dbReference>
<comment type="caution">
    <text evidence="8">The sequence shown here is derived from an EMBL/GenBank/DDBJ whole genome shotgun (WGS) entry which is preliminary data.</text>
</comment>
<keyword evidence="4" id="KW-0472">Membrane</keyword>